<feature type="compositionally biased region" description="Polar residues" evidence="1">
    <location>
        <begin position="229"/>
        <end position="238"/>
    </location>
</feature>
<comment type="caution">
    <text evidence="2">The sequence shown here is derived from an EMBL/GenBank/DDBJ whole genome shotgun (WGS) entry which is preliminary data.</text>
</comment>
<protein>
    <recommendedName>
        <fullName evidence="4">RanGTP-binding protein</fullName>
    </recommendedName>
</protein>
<accession>A0A1T3C6C5</accession>
<dbReference type="GO" id="GO:0005634">
    <property type="term" value="C:nucleus"/>
    <property type="evidence" value="ECO:0007669"/>
    <property type="project" value="TreeGrafter"/>
</dbReference>
<evidence type="ECO:0000313" key="2">
    <source>
        <dbReference type="EMBL" id="OPB36551.1"/>
    </source>
</evidence>
<evidence type="ECO:0008006" key="4">
    <source>
        <dbReference type="Google" id="ProtNLM"/>
    </source>
</evidence>
<sequence length="616" mass="67695">MDDFLAAVGVQAMRYAIRSGIALTSSYAINQCSRLLKTVDDKSLHSELRILQKHLDNKIKVISPAIKLVELKSGRGNVFLESALPLAKSLHKQIVSLGRRAEAAAAAQEQHSHRSGVSPPKKETSQDALKRVVEDLKNLLSEIDRDIPLLQLAISASGESLSTSLPSGISPSRLLQASTLLIVGDTQYAQDTRRSIQIGPSFTLSVYMLFLGHAAVSSTPKDGSLRPSAGSTTSTETKAQGPVYGLRDHDRKPLWQEAIHKARVRLCRSACNPTIEENDCDGQDYNASSSIGSLNYAYHLEIIEDLDDNRAHEELGSPSPHNDIPKSGICELIPIHQFAKIFYTDTGRLLNIGDGTDGENNPVLLLKRDINATRLPRPEYAMHGEVYDTSDDDSKQETDEYKQADVDQQLFGESQSKVSTSRGSTNAKGTYATALPKHLDPEWIAFEVFEEDDEQSDTSSNSEIEAGLSDEIDRYSYSSRKTPPRLRTAMDSILVSQIKNLSIHPTSRDGLILSKSDSKVGQSSRDLAVDSSSEAQEFVSRSPFGAITTSLSLIEMLIRLAGLQEFQQASHLSIPDHILTFFLEETSTTGLTGEAMWRARSETKQRVGFDPYTDTT</sequence>
<dbReference type="EMBL" id="LVVK01000023">
    <property type="protein sequence ID" value="OPB36551.1"/>
    <property type="molecule type" value="Genomic_DNA"/>
</dbReference>
<feature type="region of interest" description="Disordered" evidence="1">
    <location>
        <begin position="218"/>
        <end position="246"/>
    </location>
</feature>
<feature type="region of interest" description="Disordered" evidence="1">
    <location>
        <begin position="382"/>
        <end position="429"/>
    </location>
</feature>
<evidence type="ECO:0000313" key="3">
    <source>
        <dbReference type="Proteomes" id="UP000191004"/>
    </source>
</evidence>
<dbReference type="PANTHER" id="PTHR31010">
    <property type="entry name" value="RAN-SPECIFIC GTPASE-ACTIVATING PROTEIN 30-RELATED"/>
    <property type="match status" value="1"/>
</dbReference>
<dbReference type="GO" id="GO:0030695">
    <property type="term" value="F:GTPase regulator activity"/>
    <property type="evidence" value="ECO:0007669"/>
    <property type="project" value="TreeGrafter"/>
</dbReference>
<dbReference type="Pfam" id="PF05508">
    <property type="entry name" value="Ran-binding"/>
    <property type="match status" value="1"/>
</dbReference>
<feature type="region of interest" description="Disordered" evidence="1">
    <location>
        <begin position="105"/>
        <end position="127"/>
    </location>
</feature>
<evidence type="ECO:0000256" key="1">
    <source>
        <dbReference type="SAM" id="MobiDB-lite"/>
    </source>
</evidence>
<keyword evidence="3" id="KW-1185">Reference proteome</keyword>
<name>A0A1T3C6C5_9HYPO</name>
<feature type="compositionally biased region" description="Polar residues" evidence="1">
    <location>
        <begin position="411"/>
        <end position="428"/>
    </location>
</feature>
<dbReference type="OrthoDB" id="512915at2759"/>
<dbReference type="AlphaFoldDB" id="A0A1T3C6C5"/>
<gene>
    <name evidence="2" type="ORF">A0O28_0056300</name>
</gene>
<feature type="compositionally biased region" description="Basic and acidic residues" evidence="1">
    <location>
        <begin position="382"/>
        <end position="405"/>
    </location>
</feature>
<proteinExistence type="predicted"/>
<reference evidence="2 3" key="1">
    <citation type="submission" date="2016-04" db="EMBL/GenBank/DDBJ databases">
        <title>Multiple horizontal gene transfer events from other fungi enriched the ability of the initially mycotrophic fungus Trichoderma (Ascomycota) to feed on dead plant biomass.</title>
        <authorList>
            <person name="Atanasova L."/>
            <person name="Chenthamara K."/>
            <person name="Zhang J."/>
            <person name="Grujic M."/>
            <person name="Henrissat B."/>
            <person name="Kuo A."/>
            <person name="Aertz A."/>
            <person name="Salamov A."/>
            <person name="Lipzen A."/>
            <person name="Labutti K."/>
            <person name="Barry K."/>
            <person name="Miao Y."/>
            <person name="Rahimi M.J."/>
            <person name="Shen Q."/>
            <person name="Grigoriev I.V."/>
            <person name="Kubicek C.P."/>
            <person name="Druzhinina I.S."/>
        </authorList>
    </citation>
    <scope>NUCLEOTIDE SEQUENCE [LARGE SCALE GENOMIC DNA]</scope>
    <source>
        <strain evidence="2 3">NJAU 4742</strain>
    </source>
</reference>
<dbReference type="GO" id="GO:0005737">
    <property type="term" value="C:cytoplasm"/>
    <property type="evidence" value="ECO:0007669"/>
    <property type="project" value="TreeGrafter"/>
</dbReference>
<dbReference type="PANTHER" id="PTHR31010:SF2">
    <property type="entry name" value="RAN-SPECIFIC GTPASE-ACTIVATING PROTEIN 30"/>
    <property type="match status" value="1"/>
</dbReference>
<organism evidence="2 3">
    <name type="scientific">Trichoderma guizhouense</name>
    <dbReference type="NCBI Taxonomy" id="1491466"/>
    <lineage>
        <taxon>Eukaryota</taxon>
        <taxon>Fungi</taxon>
        <taxon>Dikarya</taxon>
        <taxon>Ascomycota</taxon>
        <taxon>Pezizomycotina</taxon>
        <taxon>Sordariomycetes</taxon>
        <taxon>Hypocreomycetidae</taxon>
        <taxon>Hypocreales</taxon>
        <taxon>Hypocreaceae</taxon>
        <taxon>Trichoderma</taxon>
    </lineage>
</organism>
<dbReference type="Proteomes" id="UP000191004">
    <property type="component" value="Unassembled WGS sequence"/>
</dbReference>
<dbReference type="InterPro" id="IPR008812">
    <property type="entry name" value="Ran_GTP-bd-rel"/>
</dbReference>